<proteinExistence type="inferred from homology"/>
<dbReference type="Pfam" id="PF00004">
    <property type="entry name" value="AAA"/>
    <property type="match status" value="1"/>
</dbReference>
<dbReference type="PROSITE" id="PS50011">
    <property type="entry name" value="PROTEIN_KINASE_DOM"/>
    <property type="match status" value="1"/>
</dbReference>
<evidence type="ECO:0000256" key="19">
    <source>
        <dbReference type="ARBA" id="ARBA00058961"/>
    </source>
</evidence>
<evidence type="ECO:0000313" key="26">
    <source>
        <dbReference type="EMBL" id="KAH6756718.1"/>
    </source>
</evidence>
<dbReference type="InterPro" id="IPR025287">
    <property type="entry name" value="WAK_GUB"/>
</dbReference>
<dbReference type="Pfam" id="PF07714">
    <property type="entry name" value="PK_Tyr_Ser-Thr"/>
    <property type="match status" value="1"/>
</dbReference>
<dbReference type="SUPFAM" id="SSF56112">
    <property type="entry name" value="Protein kinase-like (PK-like)"/>
    <property type="match status" value="1"/>
</dbReference>
<evidence type="ECO:0000256" key="14">
    <source>
        <dbReference type="ARBA" id="ARBA00023136"/>
    </source>
</evidence>
<evidence type="ECO:0000256" key="4">
    <source>
        <dbReference type="ARBA" id="ARBA00022536"/>
    </source>
</evidence>
<evidence type="ECO:0000256" key="13">
    <source>
        <dbReference type="ARBA" id="ARBA00022989"/>
    </source>
</evidence>
<dbReference type="SMART" id="SM00181">
    <property type="entry name" value="EGF"/>
    <property type="match status" value="2"/>
</dbReference>
<dbReference type="Gene3D" id="3.30.200.20">
    <property type="entry name" value="Phosphorylase Kinase, domain 1"/>
    <property type="match status" value="1"/>
</dbReference>
<dbReference type="InterPro" id="IPR045274">
    <property type="entry name" value="WAK-like"/>
</dbReference>
<evidence type="ECO:0000256" key="11">
    <source>
        <dbReference type="ARBA" id="ARBA00022777"/>
    </source>
</evidence>
<comment type="subcellular location">
    <subcellularLocation>
        <location evidence="1">Membrane</location>
        <topology evidence="1">Single-pass type I membrane protein</topology>
    </subcellularLocation>
</comment>
<feature type="binding site" evidence="21">
    <location>
        <position position="1020"/>
    </location>
    <ligand>
        <name>ATP</name>
        <dbReference type="ChEBI" id="CHEBI:30616"/>
    </ligand>
</feature>
<dbReference type="InterPro" id="IPR001245">
    <property type="entry name" value="Ser-Thr/Tyr_kinase_cat_dom"/>
</dbReference>
<evidence type="ECO:0000256" key="7">
    <source>
        <dbReference type="ARBA" id="ARBA00022692"/>
    </source>
</evidence>
<keyword evidence="12 21" id="KW-0067">ATP-binding</keyword>
<evidence type="ECO:0000256" key="5">
    <source>
        <dbReference type="ARBA" id="ARBA00022553"/>
    </source>
</evidence>
<dbReference type="CDD" id="cd14066">
    <property type="entry name" value="STKc_IRAK"/>
    <property type="match status" value="1"/>
</dbReference>
<dbReference type="SMART" id="SM00179">
    <property type="entry name" value="EGF_CA"/>
    <property type="match status" value="1"/>
</dbReference>
<name>A0AAD4IPI5_PERFH</name>
<accession>A0AAD4IPI5</accession>
<feature type="domain" description="EGF-like" evidence="25">
    <location>
        <begin position="870"/>
        <end position="911"/>
    </location>
</feature>
<dbReference type="Gene3D" id="3.40.50.300">
    <property type="entry name" value="P-loop containing nucleotide triphosphate hydrolases"/>
    <property type="match status" value="2"/>
</dbReference>
<dbReference type="FunFam" id="1.10.510.10:FF:000084">
    <property type="entry name" value="Wall-associated receptor kinase 2"/>
    <property type="match status" value="1"/>
</dbReference>
<comment type="catalytic activity">
    <reaction evidence="17">
        <text>L-seryl-[protein] + ATP = O-phospho-L-seryl-[protein] + ADP + H(+)</text>
        <dbReference type="Rhea" id="RHEA:17989"/>
        <dbReference type="Rhea" id="RHEA-COMP:9863"/>
        <dbReference type="Rhea" id="RHEA-COMP:11604"/>
        <dbReference type="ChEBI" id="CHEBI:15378"/>
        <dbReference type="ChEBI" id="CHEBI:29999"/>
        <dbReference type="ChEBI" id="CHEBI:30616"/>
        <dbReference type="ChEBI" id="CHEBI:83421"/>
        <dbReference type="ChEBI" id="CHEBI:456216"/>
    </reaction>
</comment>
<dbReference type="PROSITE" id="PS01186">
    <property type="entry name" value="EGF_2"/>
    <property type="match status" value="1"/>
</dbReference>
<dbReference type="SUPFAM" id="SSF57196">
    <property type="entry name" value="EGF/Laminin"/>
    <property type="match status" value="1"/>
</dbReference>
<feature type="compositionally biased region" description="Basic and acidic residues" evidence="22">
    <location>
        <begin position="8"/>
        <end position="19"/>
    </location>
</feature>
<dbReference type="FunFam" id="3.30.200.20:FF:000043">
    <property type="entry name" value="Wall-associated receptor kinase 2"/>
    <property type="match status" value="1"/>
</dbReference>
<dbReference type="Pfam" id="PF07645">
    <property type="entry name" value="EGF_CA"/>
    <property type="match status" value="1"/>
</dbReference>
<dbReference type="GO" id="GO:0005524">
    <property type="term" value="F:ATP binding"/>
    <property type="evidence" value="ECO:0007669"/>
    <property type="project" value="UniProtKB-UniRule"/>
</dbReference>
<sequence length="1541" mass="173294">MGQNGEPAKMEEQDQKKEGSATATTKPSPQRKNKIIPMSPRGARFKEEFLSKILPWEKLTASLDNFPQYIEENTKTLLMECVASHLKQKKLRKNRGHFTSSSERILLQSIPGYGALPREIGEYTCAGVAGSIDEARQQRFTSIWDRVMYFGKTISIEEANNRTLSFGQRGEVYEVKGEKVAVVFNICGLKTTRTQKDEGNTETLRQALVTWLDVKNVKQDLDAQTHDYHIGMEVLYEVLESQPPMIVYFPDSFLWPSTPFNTRKGFPDPFIFQSVPYDIHKQLPGKMKESFDQLPEDVVMICAQNKSEPRSEEMEKFPEFLKKDIEKLQGPWGYQVSEMQKLFTNVVCIKPPKLLFPSMNISSLRPQSELRHSSPEDLLMHKQNIKDQDHLNAFNKQIEEDRLAVISEGNLSIMHKVLKAHNLACMDLENANVEDMILTRENVEKIIGWATSHYLSSCPLPHVNKEKLHIPNESIKLAIMRFKEEEETQSKKQSKSIEHLATGRHEISLVSAVVRSEDIGVKFDDVGALENVKKVLHETVILPMRRPELFSHGNLLRRPVSRLIHLWIILCLAPSSCSYARKGCPDRCGSLLIPYPFGVGPGCYIERSFKIICDSATNPPRAYLPYPPNAKILDINLTFIRVRMPNRTVVYNLYDPVLGRVFSAKFLGFIDTPYIFSDGNWLTSISCDDVASMTGRTYDGVKYSGGCLSQCDGKNDFDGILSCPDIRDSGYGQGSGCCRAPIPRDTTILFSNLTDVCTIWNGRTARLFHNGFAFIGEKLSFNQSYNLTALNRKRFLSDKWQAKNAPPLLLEWRITGAKNCSQARKLTNYTCQENSHCVDFQVDFHDVSGYRCNCSKGYVGNPYLAPGCRDIDECADRTVNPCGSNAICTNTQGGFTCSCRKGYRDNGLGCLRHSWPKSKIINIIIGLGTGVGFMLVIAICVVLWKALHKRMERKKKEKFFEHLLVQHQTSEGGPRTKLFTAKELDKATDNFNSSRIIGEGGHGTVYKGMMSDGRIVAVKKLKTVSENEVDQLINEIVILSQINHRNVVKLLGCCLATKMPMLVYEFILNGTLSQHLRDPNSSLEWKTRLKMAVELADPLAYLHSGSSIPIFHRDIKSSNILLDENFIAKLADFGISKIVALDQTHISTKPQGTFGYLDPEYFMCGQLTEKSDVYSFRVVLVELLTGEKAISEDRGLASRFQEWMDNNILETVLDAQLSGEGGGKEEMFAFASIAERCLNTEGKMRPQMREVVAELEKISRMRDTAQMASTSTSRALVTKPYLPMKRDLSDISEISDTDLKLAILRVKKQHLPSSSKEQPTKNIKDLAKDKYEKRLVSAVACAQDIGVKFDDVGALEYVKKTLYETVILPLRPELFSHGNFEKGILLFGPPGTGKTLMAKVLATEAWANFINATAAVLTSEADSVFAACGQNHWDTSLPDAENCSKILNVLLREEHLELGFSVEQLTKATESYSGGDFKGENGAPILRPLDIDDYLHSKRTEKTILIQGEAYKEYQVVCARDIGVKFDEFGALENVKIEDII</sequence>
<evidence type="ECO:0000256" key="9">
    <source>
        <dbReference type="ARBA" id="ARBA00022737"/>
    </source>
</evidence>
<dbReference type="Pfam" id="PF24933">
    <property type="entry name" value="DUF7751"/>
    <property type="match status" value="1"/>
</dbReference>
<keyword evidence="8" id="KW-0732">Signal</keyword>
<comment type="caution">
    <text evidence="26">The sequence shown here is derived from an EMBL/GenBank/DDBJ whole genome shotgun (WGS) entry which is preliminary data.</text>
</comment>
<evidence type="ECO:0000256" key="15">
    <source>
        <dbReference type="ARBA" id="ARBA00023157"/>
    </source>
</evidence>
<dbReference type="InterPro" id="IPR000742">
    <property type="entry name" value="EGF"/>
</dbReference>
<keyword evidence="14 23" id="KW-0472">Membrane</keyword>
<dbReference type="SUPFAM" id="SSF52540">
    <property type="entry name" value="P-loop containing nucleoside triphosphate hydrolases"/>
    <property type="match status" value="1"/>
</dbReference>
<comment type="catalytic activity">
    <reaction evidence="18">
        <text>L-threonyl-[protein] + ATP = O-phospho-L-threonyl-[protein] + ADP + H(+)</text>
        <dbReference type="Rhea" id="RHEA:46608"/>
        <dbReference type="Rhea" id="RHEA-COMP:11060"/>
        <dbReference type="Rhea" id="RHEA-COMP:11605"/>
        <dbReference type="ChEBI" id="CHEBI:15378"/>
        <dbReference type="ChEBI" id="CHEBI:30013"/>
        <dbReference type="ChEBI" id="CHEBI:30616"/>
        <dbReference type="ChEBI" id="CHEBI:61977"/>
        <dbReference type="ChEBI" id="CHEBI:456216"/>
    </reaction>
</comment>
<keyword evidence="27" id="KW-1185">Reference proteome</keyword>
<dbReference type="GO" id="GO:0004674">
    <property type="term" value="F:protein serine/threonine kinase activity"/>
    <property type="evidence" value="ECO:0007669"/>
    <property type="project" value="UniProtKB-KW"/>
</dbReference>
<evidence type="ECO:0000259" key="24">
    <source>
        <dbReference type="PROSITE" id="PS50011"/>
    </source>
</evidence>
<dbReference type="PROSITE" id="PS01187">
    <property type="entry name" value="EGF_CA"/>
    <property type="match status" value="1"/>
</dbReference>
<dbReference type="Pfam" id="PF13947">
    <property type="entry name" value="GUB_WAK_bind"/>
    <property type="match status" value="1"/>
</dbReference>
<gene>
    <name evidence="26" type="ORF">C2S53_000808</name>
</gene>
<evidence type="ECO:0000256" key="16">
    <source>
        <dbReference type="ARBA" id="ARBA00023180"/>
    </source>
</evidence>
<evidence type="ECO:0000256" key="3">
    <source>
        <dbReference type="ARBA" id="ARBA00022527"/>
    </source>
</evidence>
<keyword evidence="4 20" id="KW-0245">EGF-like domain</keyword>
<dbReference type="FunFam" id="2.10.25.10:FF:000038">
    <property type="entry name" value="Fibrillin 2"/>
    <property type="match status" value="1"/>
</dbReference>
<comment type="caution">
    <text evidence="20">Lacks conserved residue(s) required for the propagation of feature annotation.</text>
</comment>
<evidence type="ECO:0000256" key="2">
    <source>
        <dbReference type="ARBA" id="ARBA00008171"/>
    </source>
</evidence>
<dbReference type="InterPro" id="IPR003959">
    <property type="entry name" value="ATPase_AAA_core"/>
</dbReference>
<evidence type="ECO:0000256" key="23">
    <source>
        <dbReference type="SAM" id="Phobius"/>
    </source>
</evidence>
<evidence type="ECO:0000259" key="25">
    <source>
        <dbReference type="PROSITE" id="PS50026"/>
    </source>
</evidence>
<dbReference type="InterPro" id="IPR011009">
    <property type="entry name" value="Kinase-like_dom_sf"/>
</dbReference>
<dbReference type="InterPro" id="IPR000719">
    <property type="entry name" value="Prot_kinase_dom"/>
</dbReference>
<evidence type="ECO:0000256" key="20">
    <source>
        <dbReference type="PROSITE-ProRule" id="PRU00076"/>
    </source>
</evidence>
<dbReference type="PANTHER" id="PTHR27005">
    <property type="entry name" value="WALL-ASSOCIATED RECEPTOR KINASE-LIKE 21"/>
    <property type="match status" value="1"/>
</dbReference>
<dbReference type="EMBL" id="SDAM02029540">
    <property type="protein sequence ID" value="KAH6756718.1"/>
    <property type="molecule type" value="Genomic_DNA"/>
</dbReference>
<dbReference type="SMART" id="SM00220">
    <property type="entry name" value="S_TKc"/>
    <property type="match status" value="1"/>
</dbReference>
<keyword evidence="9" id="KW-0677">Repeat</keyword>
<evidence type="ECO:0000256" key="10">
    <source>
        <dbReference type="ARBA" id="ARBA00022741"/>
    </source>
</evidence>
<dbReference type="Proteomes" id="UP001190926">
    <property type="component" value="Unassembled WGS sequence"/>
</dbReference>
<dbReference type="InterPro" id="IPR027417">
    <property type="entry name" value="P-loop_NTPase"/>
</dbReference>
<dbReference type="GO" id="GO:0005509">
    <property type="term" value="F:calcium ion binding"/>
    <property type="evidence" value="ECO:0007669"/>
    <property type="project" value="InterPro"/>
</dbReference>
<dbReference type="PROSITE" id="PS00107">
    <property type="entry name" value="PROTEIN_KINASE_ATP"/>
    <property type="match status" value="1"/>
</dbReference>
<evidence type="ECO:0000256" key="21">
    <source>
        <dbReference type="PROSITE-ProRule" id="PRU10141"/>
    </source>
</evidence>
<reference evidence="26 27" key="1">
    <citation type="journal article" date="2021" name="Nat. Commun.">
        <title>Incipient diploidization of the medicinal plant Perilla within 10,000 years.</title>
        <authorList>
            <person name="Zhang Y."/>
            <person name="Shen Q."/>
            <person name="Leng L."/>
            <person name="Zhang D."/>
            <person name="Chen S."/>
            <person name="Shi Y."/>
            <person name="Ning Z."/>
            <person name="Chen S."/>
        </authorList>
    </citation>
    <scope>NUCLEOTIDE SEQUENCE [LARGE SCALE GENOMIC DNA]</scope>
    <source>
        <strain evidence="27">cv. PC099</strain>
    </source>
</reference>
<dbReference type="PROSITE" id="PS00108">
    <property type="entry name" value="PROTEIN_KINASE_ST"/>
    <property type="match status" value="1"/>
</dbReference>
<keyword evidence="7 23" id="KW-0812">Transmembrane</keyword>
<evidence type="ECO:0000256" key="8">
    <source>
        <dbReference type="ARBA" id="ARBA00022729"/>
    </source>
</evidence>
<dbReference type="Gene3D" id="1.10.510.10">
    <property type="entry name" value="Transferase(Phosphotransferase) domain 1"/>
    <property type="match status" value="1"/>
</dbReference>
<dbReference type="PANTHER" id="PTHR27005:SF515">
    <property type="entry name" value="WALL-ASSOCIATED RECEPTOR KINASE-LIKE 10-RELATED"/>
    <property type="match status" value="1"/>
</dbReference>
<dbReference type="GO" id="GO:0007166">
    <property type="term" value="P:cell surface receptor signaling pathway"/>
    <property type="evidence" value="ECO:0007669"/>
    <property type="project" value="InterPro"/>
</dbReference>
<evidence type="ECO:0000256" key="6">
    <source>
        <dbReference type="ARBA" id="ARBA00022679"/>
    </source>
</evidence>
<comment type="function">
    <text evidence="19">Serine/threonine-protein kinase that may function as a signaling receptor of extracellular matrix component. Binding to pectin may have significance in the control of cell expansion, morphogenesis and development.</text>
</comment>
<keyword evidence="15" id="KW-1015">Disulfide bond</keyword>
<keyword evidence="11" id="KW-0418">Kinase</keyword>
<dbReference type="CDD" id="cd00054">
    <property type="entry name" value="EGF_CA"/>
    <property type="match status" value="1"/>
</dbReference>
<keyword evidence="6" id="KW-0808">Transferase</keyword>
<keyword evidence="10 21" id="KW-0547">Nucleotide-binding</keyword>
<feature type="domain" description="Protein kinase" evidence="24">
    <location>
        <begin position="991"/>
        <end position="1258"/>
    </location>
</feature>
<evidence type="ECO:0000256" key="18">
    <source>
        <dbReference type="ARBA" id="ARBA00047951"/>
    </source>
</evidence>
<dbReference type="GO" id="GO:0005886">
    <property type="term" value="C:plasma membrane"/>
    <property type="evidence" value="ECO:0007669"/>
    <property type="project" value="TreeGrafter"/>
</dbReference>
<dbReference type="InterPro" id="IPR017441">
    <property type="entry name" value="Protein_kinase_ATP_BS"/>
</dbReference>
<dbReference type="PROSITE" id="PS00010">
    <property type="entry name" value="ASX_HYDROXYL"/>
    <property type="match status" value="1"/>
</dbReference>
<evidence type="ECO:0000256" key="12">
    <source>
        <dbReference type="ARBA" id="ARBA00022840"/>
    </source>
</evidence>
<keyword evidence="3" id="KW-0723">Serine/threonine-protein kinase</keyword>
<dbReference type="InterPro" id="IPR018097">
    <property type="entry name" value="EGF_Ca-bd_CS"/>
</dbReference>
<dbReference type="GO" id="GO:0016887">
    <property type="term" value="F:ATP hydrolysis activity"/>
    <property type="evidence" value="ECO:0007669"/>
    <property type="project" value="InterPro"/>
</dbReference>
<feature type="transmembrane region" description="Helical" evidence="23">
    <location>
        <begin position="920"/>
        <end position="947"/>
    </location>
</feature>
<comment type="similarity">
    <text evidence="2">Belongs to the protein kinase superfamily. TKL Ser/Thr protein kinase family. ROCO subfamily.</text>
</comment>
<feature type="region of interest" description="Disordered" evidence="22">
    <location>
        <begin position="1"/>
        <end position="36"/>
    </location>
</feature>
<evidence type="ECO:0000313" key="27">
    <source>
        <dbReference type="Proteomes" id="UP001190926"/>
    </source>
</evidence>
<evidence type="ECO:0000256" key="17">
    <source>
        <dbReference type="ARBA" id="ARBA00047558"/>
    </source>
</evidence>
<dbReference type="InterPro" id="IPR049883">
    <property type="entry name" value="NOTCH1_EGF-like"/>
</dbReference>
<dbReference type="InterPro" id="IPR056653">
    <property type="entry name" value="DUF7751"/>
</dbReference>
<keyword evidence="13 23" id="KW-1133">Transmembrane helix</keyword>
<dbReference type="Gene3D" id="2.10.25.10">
    <property type="entry name" value="Laminin"/>
    <property type="match status" value="2"/>
</dbReference>
<protein>
    <submittedName>
        <fullName evidence="26">Uncharacterized protein</fullName>
    </submittedName>
</protein>
<dbReference type="GO" id="GO:0030247">
    <property type="term" value="F:polysaccharide binding"/>
    <property type="evidence" value="ECO:0007669"/>
    <property type="project" value="InterPro"/>
</dbReference>
<keyword evidence="16" id="KW-0325">Glycoprotein</keyword>
<evidence type="ECO:0000256" key="1">
    <source>
        <dbReference type="ARBA" id="ARBA00004479"/>
    </source>
</evidence>
<keyword evidence="5" id="KW-0597">Phosphoprotein</keyword>
<dbReference type="InterPro" id="IPR001881">
    <property type="entry name" value="EGF-like_Ca-bd_dom"/>
</dbReference>
<dbReference type="InterPro" id="IPR000152">
    <property type="entry name" value="EGF-type_Asp/Asn_hydroxyl_site"/>
</dbReference>
<evidence type="ECO:0000256" key="22">
    <source>
        <dbReference type="SAM" id="MobiDB-lite"/>
    </source>
</evidence>
<organism evidence="26 27">
    <name type="scientific">Perilla frutescens var. hirtella</name>
    <name type="common">Perilla citriodora</name>
    <name type="synonym">Perilla setoyensis</name>
    <dbReference type="NCBI Taxonomy" id="608512"/>
    <lineage>
        <taxon>Eukaryota</taxon>
        <taxon>Viridiplantae</taxon>
        <taxon>Streptophyta</taxon>
        <taxon>Embryophyta</taxon>
        <taxon>Tracheophyta</taxon>
        <taxon>Spermatophyta</taxon>
        <taxon>Magnoliopsida</taxon>
        <taxon>eudicotyledons</taxon>
        <taxon>Gunneridae</taxon>
        <taxon>Pentapetalae</taxon>
        <taxon>asterids</taxon>
        <taxon>lamiids</taxon>
        <taxon>Lamiales</taxon>
        <taxon>Lamiaceae</taxon>
        <taxon>Nepetoideae</taxon>
        <taxon>Elsholtzieae</taxon>
        <taxon>Perilla</taxon>
    </lineage>
</organism>
<dbReference type="PROSITE" id="PS50026">
    <property type="entry name" value="EGF_3"/>
    <property type="match status" value="1"/>
</dbReference>
<dbReference type="InterPro" id="IPR008271">
    <property type="entry name" value="Ser/Thr_kinase_AS"/>
</dbReference>